<keyword evidence="2" id="KW-0812">Transmembrane</keyword>
<name>A0AA35VAF5_9PROT</name>
<protein>
    <submittedName>
        <fullName evidence="3">Uncharacterized protein</fullName>
    </submittedName>
</protein>
<dbReference type="EMBL" id="CATKSH010000003">
    <property type="protein sequence ID" value="CAI9119853.1"/>
    <property type="molecule type" value="Genomic_DNA"/>
</dbReference>
<feature type="transmembrane region" description="Helical" evidence="2">
    <location>
        <begin position="75"/>
        <end position="97"/>
    </location>
</feature>
<keyword evidence="4" id="KW-1185">Reference proteome</keyword>
<keyword evidence="2" id="KW-0472">Membrane</keyword>
<accession>A0AA35VAF5</accession>
<evidence type="ECO:0000256" key="2">
    <source>
        <dbReference type="SAM" id="Phobius"/>
    </source>
</evidence>
<evidence type="ECO:0000256" key="1">
    <source>
        <dbReference type="SAM" id="MobiDB-lite"/>
    </source>
</evidence>
<dbReference type="AlphaFoldDB" id="A0AA35VAF5"/>
<evidence type="ECO:0000313" key="3">
    <source>
        <dbReference type="EMBL" id="CAI9119853.1"/>
    </source>
</evidence>
<proteinExistence type="predicted"/>
<gene>
    <name evidence="3" type="ORF">LMG32879_000679</name>
</gene>
<feature type="transmembrane region" description="Helical" evidence="2">
    <location>
        <begin position="118"/>
        <end position="141"/>
    </location>
</feature>
<reference evidence="3" key="1">
    <citation type="submission" date="2023-03" db="EMBL/GenBank/DDBJ databases">
        <authorList>
            <person name="Cleenwerck I."/>
        </authorList>
    </citation>
    <scope>NUCLEOTIDE SEQUENCE</scope>
    <source>
        <strain evidence="3">LMG 32879</strain>
    </source>
</reference>
<feature type="region of interest" description="Disordered" evidence="1">
    <location>
        <begin position="151"/>
        <end position="176"/>
    </location>
</feature>
<feature type="compositionally biased region" description="Low complexity" evidence="1">
    <location>
        <begin position="151"/>
        <end position="162"/>
    </location>
</feature>
<evidence type="ECO:0000313" key="4">
    <source>
        <dbReference type="Proteomes" id="UP001176960"/>
    </source>
</evidence>
<dbReference type="Proteomes" id="UP001176960">
    <property type="component" value="Unassembled WGS sequence"/>
</dbReference>
<dbReference type="RefSeq" id="WP_289840904.1">
    <property type="nucleotide sequence ID" value="NZ_CATKSH010000003.1"/>
</dbReference>
<keyword evidence="2" id="KW-1133">Transmembrane helix</keyword>
<sequence length="176" mass="18762">MTTSVRSVDLPCSERLALWVLRRFARYRGSACGGQICLMQGIFFPCFREDFDGVAQALEGAFARIDEGADMPLDIASAGVAVLTPLEVVLLAATAAMQAGDRERARHHISRDMRLCRATGAFLSATGLLALRLAGAGHWLVWPDDASVMSRSRPSGMSSGSGEAARRAIGDVPTGH</sequence>
<comment type="caution">
    <text evidence="3">The sequence shown here is derived from an EMBL/GenBank/DDBJ whole genome shotgun (WGS) entry which is preliminary data.</text>
</comment>
<organism evidence="3 4">
    <name type="scientific">Brytella acorum</name>
    <dbReference type="NCBI Taxonomy" id="2959299"/>
    <lineage>
        <taxon>Bacteria</taxon>
        <taxon>Pseudomonadati</taxon>
        <taxon>Pseudomonadota</taxon>
        <taxon>Alphaproteobacteria</taxon>
        <taxon>Acetobacterales</taxon>
        <taxon>Acetobacteraceae</taxon>
        <taxon>Brytella</taxon>
    </lineage>
</organism>